<proteinExistence type="predicted"/>
<name>A0AA97CXH3_9ACTN</name>
<dbReference type="PANTHER" id="PTHR43433:SF1">
    <property type="entry name" value="BLL5160 PROTEIN"/>
    <property type="match status" value="1"/>
</dbReference>
<keyword evidence="2" id="KW-0378">Hydrolase</keyword>
<dbReference type="EC" id="3.5.1.-" evidence="2"/>
<dbReference type="Pfam" id="PF00561">
    <property type="entry name" value="Abhydrolase_1"/>
    <property type="match status" value="1"/>
</dbReference>
<sequence>MTKQRRDLGTRLPASVRIAMTDVPDGRMLHLPGRGTTFITDTPGPSACAPAILLLHALSTTGRLSWFPSIGALSKRFRVITMDQRLHGRGIHTDSFSLHDCADDAAAVLDELGIDTAMIAGFSMGSLVAQLVWRQHPERVGGLVLCASADRLQANFAERLVHQSVSASVVATRRRSLERRRDPERVDPRDDIHRWALAEFRSTRPLAAAHALAAIGRHHSRPWICEVNVPTAVVVPLRDKAIPPKRQREMAARIPGATLHEVDAGHACCVMNADAFVPVLTEATTTVLARWTENRSIGESP</sequence>
<dbReference type="InterPro" id="IPR000073">
    <property type="entry name" value="AB_hydrolase_1"/>
</dbReference>
<dbReference type="AlphaFoldDB" id="A0AA97CXH3"/>
<dbReference type="GO" id="GO:0016787">
    <property type="term" value="F:hydrolase activity"/>
    <property type="evidence" value="ECO:0007669"/>
    <property type="project" value="UniProtKB-KW"/>
</dbReference>
<reference evidence="2" key="1">
    <citation type="submission" date="2023-06" db="EMBL/GenBank/DDBJ databases">
        <title>Gordonia sp. nov. and Pseudochrobactrum sp. nov., two species isolated from the burying beetle Nicrophorus vespilloides.</title>
        <authorList>
            <person name="Poehlein A."/>
            <person name="Guzman J."/>
            <person name="Daniel R."/>
            <person name="Vilcinskas A."/>
        </authorList>
    </citation>
    <scope>NUCLEOTIDE SEQUENCE</scope>
    <source>
        <strain evidence="2">MP11Mi</strain>
    </source>
</reference>
<evidence type="ECO:0000259" key="1">
    <source>
        <dbReference type="Pfam" id="PF00561"/>
    </source>
</evidence>
<dbReference type="EMBL" id="CP128986">
    <property type="protein sequence ID" value="WOC13594.1"/>
    <property type="molecule type" value="Genomic_DNA"/>
</dbReference>
<dbReference type="InterPro" id="IPR050471">
    <property type="entry name" value="AB_hydrolase"/>
</dbReference>
<dbReference type="InterPro" id="IPR029058">
    <property type="entry name" value="AB_hydrolase_fold"/>
</dbReference>
<dbReference type="PANTHER" id="PTHR43433">
    <property type="entry name" value="HYDROLASE, ALPHA/BETA FOLD FAMILY PROTEIN"/>
    <property type="match status" value="1"/>
</dbReference>
<accession>A0AA97CXH3</accession>
<dbReference type="SUPFAM" id="SSF53474">
    <property type="entry name" value="alpha/beta-Hydrolases"/>
    <property type="match status" value="1"/>
</dbReference>
<dbReference type="Gene3D" id="3.40.50.1820">
    <property type="entry name" value="alpha/beta hydrolase"/>
    <property type="match status" value="1"/>
</dbReference>
<organism evidence="2">
    <name type="scientific">Gordonia sp. MP11Mi</name>
    <dbReference type="NCBI Taxonomy" id="3022769"/>
    <lineage>
        <taxon>Bacteria</taxon>
        <taxon>Bacillati</taxon>
        <taxon>Actinomycetota</taxon>
        <taxon>Actinomycetes</taxon>
        <taxon>Mycobacteriales</taxon>
        <taxon>Gordoniaceae</taxon>
        <taxon>Gordonia</taxon>
    </lineage>
</organism>
<dbReference type="RefSeq" id="WP_420039403.1">
    <property type="nucleotide sequence ID" value="NZ_CP128986.1"/>
</dbReference>
<protein>
    <submittedName>
        <fullName evidence="2">Aminoacrylate hydrolase RutD</fullName>
        <ecNumber evidence="2">3.5.1.-</ecNumber>
    </submittedName>
</protein>
<gene>
    <name evidence="2" type="primary">rutD_4</name>
    <name evidence="2" type="ORF">MP11Mi_26970</name>
</gene>
<feature type="domain" description="AB hydrolase-1" evidence="1">
    <location>
        <begin position="50"/>
        <end position="267"/>
    </location>
</feature>
<evidence type="ECO:0000313" key="2">
    <source>
        <dbReference type="EMBL" id="WOC13594.1"/>
    </source>
</evidence>